<reference evidence="3 4" key="1">
    <citation type="submission" date="2016-09" db="EMBL/GenBank/DDBJ databases">
        <title>Extensive genetic diversity and differential bi-allelic expression allows diatom success in the polar Southern Ocean.</title>
        <authorList>
            <consortium name="DOE Joint Genome Institute"/>
            <person name="Mock T."/>
            <person name="Otillar R.P."/>
            <person name="Strauss J."/>
            <person name="Dupont C."/>
            <person name="Frickenhaus S."/>
            <person name="Maumus F."/>
            <person name="Mcmullan M."/>
            <person name="Sanges R."/>
            <person name="Schmutz J."/>
            <person name="Toseland A."/>
            <person name="Valas R."/>
            <person name="Veluchamy A."/>
            <person name="Ward B.J."/>
            <person name="Allen A."/>
            <person name="Barry K."/>
            <person name="Falciatore A."/>
            <person name="Ferrante M."/>
            <person name="Fortunato A.E."/>
            <person name="Gloeckner G."/>
            <person name="Gruber A."/>
            <person name="Hipkin R."/>
            <person name="Janech M."/>
            <person name="Kroth P."/>
            <person name="Leese F."/>
            <person name="Lindquist E."/>
            <person name="Lyon B.R."/>
            <person name="Martin J."/>
            <person name="Mayer C."/>
            <person name="Parker M."/>
            <person name="Quesneville H."/>
            <person name="Raymond J."/>
            <person name="Uhlig C."/>
            <person name="Valentin K.U."/>
            <person name="Worden A.Z."/>
            <person name="Armbrust E.V."/>
            <person name="Bowler C."/>
            <person name="Green B."/>
            <person name="Moulton V."/>
            <person name="Van Oosterhout C."/>
            <person name="Grigoriev I."/>
        </authorList>
    </citation>
    <scope>NUCLEOTIDE SEQUENCE [LARGE SCALE GENOMIC DNA]</scope>
    <source>
        <strain evidence="3 4">CCMP1102</strain>
    </source>
</reference>
<feature type="region of interest" description="Disordered" evidence="1">
    <location>
        <begin position="464"/>
        <end position="496"/>
    </location>
</feature>
<dbReference type="OrthoDB" id="47423at2759"/>
<accession>A0A1E7FJ62</accession>
<dbReference type="InterPro" id="IPR027417">
    <property type="entry name" value="P-loop_NTPase"/>
</dbReference>
<keyword evidence="2" id="KW-1133">Transmembrane helix</keyword>
<organism evidence="3 4">
    <name type="scientific">Fragilariopsis cylindrus CCMP1102</name>
    <dbReference type="NCBI Taxonomy" id="635003"/>
    <lineage>
        <taxon>Eukaryota</taxon>
        <taxon>Sar</taxon>
        <taxon>Stramenopiles</taxon>
        <taxon>Ochrophyta</taxon>
        <taxon>Bacillariophyta</taxon>
        <taxon>Bacillariophyceae</taxon>
        <taxon>Bacillariophycidae</taxon>
        <taxon>Bacillariales</taxon>
        <taxon>Bacillariaceae</taxon>
        <taxon>Fragilariopsis</taxon>
    </lineage>
</organism>
<sequence>MTNNKKSLPVVLRHNNNNNSRSSSSRHRRRRRNFIILFGVSFIIILAVIINIAFLSNHNNNNKNLLQEQQQPQKHHSISAAKDHFSLNIANKNRQQDFMKSYHNPNINTNTIIAVVNNVNRNNAEEERKSKAVDADADAPPVVEKIKVILPQKEIEWIQRRDQQYIIEYMGSDNKNDKKNQIKNQKKARWNTKINFKNSTEVDSIYTEDNDGPWLDFVIAGHPKCGTTTLVANLAMIAPMKIKDFCVGEMSTLLGYVYRIWREKFPEILLGPQKYMLQPQSLSSSNSSNSTNNQNLNKNIELKGAKCPRFLGDPNIILKFGPRYPKTKIIFGIRHPVLWFTSFFNMGHVGDLYSKMKICPNMNLDGNGNDNNNDNNNKYYLDKNGKEQEKELCIDECRCGLPVCFHRARLHLPIARLGKTLLTELERQLIAPNDPDGGQHLINGRIKNPIFLYEQTQMFDKKITTKTNNNNNTNVDEDEDTNNSNNKEQNESNNNGISFWDSLAKFLGVSYIPNESYHSSKGKQHNKTLCTDYYDEFRSKMMEHSYNMSIWLEEYLLPIAEDPTRPDVVIHNVHEFRTIIQSYKDDPCQRLIRNSTNGEYILKSTIDVDNGWGPGIMTRIIGTGKVKACRGAYESTRRIDKKETKEEQKQNRRQQLQEIQNEMN</sequence>
<dbReference type="EMBL" id="KV784356">
    <property type="protein sequence ID" value="OEU18210.1"/>
    <property type="molecule type" value="Genomic_DNA"/>
</dbReference>
<keyword evidence="2" id="KW-0472">Membrane</keyword>
<feature type="compositionally biased region" description="Polar residues" evidence="1">
    <location>
        <begin position="653"/>
        <end position="664"/>
    </location>
</feature>
<feature type="compositionally biased region" description="Basic and acidic residues" evidence="1">
    <location>
        <begin position="639"/>
        <end position="650"/>
    </location>
</feature>
<keyword evidence="4" id="KW-1185">Reference proteome</keyword>
<evidence type="ECO:0008006" key="5">
    <source>
        <dbReference type="Google" id="ProtNLM"/>
    </source>
</evidence>
<feature type="compositionally biased region" description="Low complexity" evidence="1">
    <location>
        <begin position="13"/>
        <end position="23"/>
    </location>
</feature>
<feature type="compositionally biased region" description="Low complexity" evidence="1">
    <location>
        <begin position="465"/>
        <end position="474"/>
    </location>
</feature>
<gene>
    <name evidence="3" type="ORF">FRACYDRAFT_236481</name>
</gene>
<dbReference type="AlphaFoldDB" id="A0A1E7FJ62"/>
<feature type="region of interest" description="Disordered" evidence="1">
    <location>
        <begin position="639"/>
        <end position="664"/>
    </location>
</feature>
<evidence type="ECO:0000313" key="4">
    <source>
        <dbReference type="Proteomes" id="UP000095751"/>
    </source>
</evidence>
<feature type="compositionally biased region" description="Low complexity" evidence="1">
    <location>
        <begin position="482"/>
        <end position="495"/>
    </location>
</feature>
<feature type="region of interest" description="Disordered" evidence="1">
    <location>
        <begin position="1"/>
        <end position="28"/>
    </location>
</feature>
<dbReference type="PANTHER" id="PTHR42264">
    <property type="entry name" value="EPHRIN_REC_LIKE DOMAIN-CONTAINING PROTEIN"/>
    <property type="match status" value="1"/>
</dbReference>
<dbReference type="Gene3D" id="3.40.50.300">
    <property type="entry name" value="P-loop containing nucleotide triphosphate hydrolases"/>
    <property type="match status" value="1"/>
</dbReference>
<proteinExistence type="predicted"/>
<protein>
    <recommendedName>
        <fullName evidence="5">P-loop containing nucleoside triphosphate hydrolase protein</fullName>
    </recommendedName>
</protein>
<evidence type="ECO:0000313" key="3">
    <source>
        <dbReference type="EMBL" id="OEU18210.1"/>
    </source>
</evidence>
<dbReference type="Proteomes" id="UP000095751">
    <property type="component" value="Unassembled WGS sequence"/>
</dbReference>
<feature type="transmembrane region" description="Helical" evidence="2">
    <location>
        <begin position="34"/>
        <end position="55"/>
    </location>
</feature>
<evidence type="ECO:0000256" key="2">
    <source>
        <dbReference type="SAM" id="Phobius"/>
    </source>
</evidence>
<keyword evidence="2" id="KW-0812">Transmembrane</keyword>
<evidence type="ECO:0000256" key="1">
    <source>
        <dbReference type="SAM" id="MobiDB-lite"/>
    </source>
</evidence>
<dbReference type="KEGG" id="fcy:FRACYDRAFT_236481"/>
<name>A0A1E7FJ62_9STRA</name>
<dbReference type="InParanoid" id="A0A1E7FJ62"/>
<dbReference type="SUPFAM" id="SSF52540">
    <property type="entry name" value="P-loop containing nucleoside triphosphate hydrolases"/>
    <property type="match status" value="1"/>
</dbReference>